<keyword evidence="2" id="KW-1185">Reference proteome</keyword>
<comment type="caution">
    <text evidence="1">The sequence shown here is derived from an EMBL/GenBank/DDBJ whole genome shotgun (WGS) entry which is preliminary data.</text>
</comment>
<organism evidence="1 2">
    <name type="scientific">Actinomyces israelii</name>
    <dbReference type="NCBI Taxonomy" id="1659"/>
    <lineage>
        <taxon>Bacteria</taxon>
        <taxon>Bacillati</taxon>
        <taxon>Actinomycetota</taxon>
        <taxon>Actinomycetes</taxon>
        <taxon>Actinomycetales</taxon>
        <taxon>Actinomycetaceae</taxon>
        <taxon>Actinomyces</taxon>
    </lineage>
</organism>
<dbReference type="EMBL" id="JAPTMY010000037">
    <property type="protein sequence ID" value="MCZ0859046.1"/>
    <property type="molecule type" value="Genomic_DNA"/>
</dbReference>
<evidence type="ECO:0008006" key="3">
    <source>
        <dbReference type="Google" id="ProtNLM"/>
    </source>
</evidence>
<dbReference type="RefSeq" id="WP_268918350.1">
    <property type="nucleotide sequence ID" value="NZ_JAPTMY010000037.1"/>
</dbReference>
<evidence type="ECO:0000313" key="1">
    <source>
        <dbReference type="EMBL" id="MCZ0859046.1"/>
    </source>
</evidence>
<sequence>MARVRVRPAAPGDAARAWAGADLLADRWAAGGGRRSLVAEDEGGRGRVLGHCRGVDNPFHPGSRTLVLGVDPALDDAAARRVADALVAAQAAVSSRPLRLRITEEDRLLRRAAAVAGVVVEQVLPPWRLRVGPALRSWAARWDAHDGYGGARRPRAVERGDAAAVVHLWAGHYAAQHARWAPAAPAEELAELFAEDLAWGAPGCYEPARSRVRMRGGRAAAALVWPAENDGAREVTVMALPREGAQALADAARCLARVVDGAEDGQTLLVDTHLTEPCERRLMGPLHRHLASCGEPAAGGWTLLVALPVAGGITRPFAVGLLEGWDAPAWVRGALAGAGGC</sequence>
<accession>A0ABT4IBD1</accession>
<proteinExistence type="predicted"/>
<name>A0ABT4IBD1_9ACTO</name>
<protein>
    <recommendedName>
        <fullName evidence="3">GNAT family N-acetyltransferase</fullName>
    </recommendedName>
</protein>
<reference evidence="1" key="1">
    <citation type="submission" date="2022-10" db="EMBL/GenBank/DDBJ databases">
        <title>Genome sequence of Actinomyces israelii ATCC 10048.</title>
        <authorList>
            <person name="Watt R.M."/>
            <person name="Tong W.M."/>
        </authorList>
    </citation>
    <scope>NUCLEOTIDE SEQUENCE</scope>
    <source>
        <strain evidence="1">ATCC 10048</strain>
    </source>
</reference>
<evidence type="ECO:0000313" key="2">
    <source>
        <dbReference type="Proteomes" id="UP001072034"/>
    </source>
</evidence>
<dbReference type="Proteomes" id="UP001072034">
    <property type="component" value="Unassembled WGS sequence"/>
</dbReference>
<gene>
    <name evidence="1" type="ORF">OHJ16_13460</name>
</gene>